<accession>A0A915ELA6</accession>
<dbReference type="PANTHER" id="PTHR23253:SF78">
    <property type="entry name" value="EUKARYOTIC TRANSLATION INITIATION FACTOR 4G1, ISOFORM B-RELATED"/>
    <property type="match status" value="1"/>
</dbReference>
<evidence type="ECO:0000256" key="1">
    <source>
        <dbReference type="SAM" id="MobiDB-lite"/>
    </source>
</evidence>
<dbReference type="Proteomes" id="UP000887574">
    <property type="component" value="Unplaced"/>
</dbReference>
<sequence>MSKRGSWFAQQDDPSTFEVMVRQFCDLKVHTDPKLLPIITTLIFEKAVEDQMFCPLYSDLCLKQTKKKRTLLGIIQFIAQLYRYNLLIDWIINWCVVELFKRYDKTTDEVYIEYAVKMIETKQSMAAAADAEVPYIEKIVAQLCSIKSSLTNKLKFMIMNLDELRKNNWQTKHDSRRLTTLENREDDTEQEERQNKKDRSTDRRAADAGASSQTGTASVREGTNLIKVNDGRLGRLPNIWKSYGAVPTASVTSPSNADSTTKKHHLHTSFNAFSSTPRIKETNWLIGTGSSSSREVLMAWLRTSGLIIECQS</sequence>
<feature type="compositionally biased region" description="Basic and acidic residues" evidence="1">
    <location>
        <begin position="173"/>
        <end position="183"/>
    </location>
</feature>
<dbReference type="SUPFAM" id="SSF48371">
    <property type="entry name" value="ARM repeat"/>
    <property type="match status" value="1"/>
</dbReference>
<dbReference type="InterPro" id="IPR016024">
    <property type="entry name" value="ARM-type_fold"/>
</dbReference>
<reference evidence="3" key="1">
    <citation type="submission" date="2022-11" db="UniProtKB">
        <authorList>
            <consortium name="WormBaseParasite"/>
        </authorList>
    </citation>
    <scope>IDENTIFICATION</scope>
</reference>
<feature type="region of interest" description="Disordered" evidence="1">
    <location>
        <begin position="173"/>
        <end position="223"/>
    </location>
</feature>
<dbReference type="GO" id="GO:0003743">
    <property type="term" value="F:translation initiation factor activity"/>
    <property type="evidence" value="ECO:0007669"/>
    <property type="project" value="TreeGrafter"/>
</dbReference>
<proteinExistence type="predicted"/>
<name>A0A915ELA6_9BILA</name>
<evidence type="ECO:0000313" key="2">
    <source>
        <dbReference type="Proteomes" id="UP000887574"/>
    </source>
</evidence>
<evidence type="ECO:0000313" key="3">
    <source>
        <dbReference type="WBParaSite" id="jg7100"/>
    </source>
</evidence>
<dbReference type="GO" id="GO:0016281">
    <property type="term" value="C:eukaryotic translation initiation factor 4F complex"/>
    <property type="evidence" value="ECO:0007669"/>
    <property type="project" value="TreeGrafter"/>
</dbReference>
<dbReference type="WBParaSite" id="jg7100">
    <property type="protein sequence ID" value="jg7100"/>
    <property type="gene ID" value="jg7100"/>
</dbReference>
<feature type="compositionally biased region" description="Basic and acidic residues" evidence="1">
    <location>
        <begin position="191"/>
        <end position="206"/>
    </location>
</feature>
<organism evidence="2 3">
    <name type="scientific">Ditylenchus dipsaci</name>
    <dbReference type="NCBI Taxonomy" id="166011"/>
    <lineage>
        <taxon>Eukaryota</taxon>
        <taxon>Metazoa</taxon>
        <taxon>Ecdysozoa</taxon>
        <taxon>Nematoda</taxon>
        <taxon>Chromadorea</taxon>
        <taxon>Rhabditida</taxon>
        <taxon>Tylenchina</taxon>
        <taxon>Tylenchomorpha</taxon>
        <taxon>Sphaerularioidea</taxon>
        <taxon>Anguinidae</taxon>
        <taxon>Anguininae</taxon>
        <taxon>Ditylenchus</taxon>
    </lineage>
</organism>
<protein>
    <submittedName>
        <fullName evidence="3">MIF4G domain-containing protein</fullName>
    </submittedName>
</protein>
<dbReference type="AlphaFoldDB" id="A0A915ELA6"/>
<dbReference type="PANTHER" id="PTHR23253">
    <property type="entry name" value="EUKARYOTIC TRANSLATION INITIATION FACTOR 4 GAMMA"/>
    <property type="match status" value="1"/>
</dbReference>
<keyword evidence="2" id="KW-1185">Reference proteome</keyword>
<dbReference type="GO" id="GO:0003729">
    <property type="term" value="F:mRNA binding"/>
    <property type="evidence" value="ECO:0007669"/>
    <property type="project" value="TreeGrafter"/>
</dbReference>
<dbReference type="Gene3D" id="1.25.40.180">
    <property type="match status" value="2"/>
</dbReference>